<dbReference type="CDD" id="cd05966">
    <property type="entry name" value="ACS"/>
    <property type="match status" value="1"/>
</dbReference>
<dbReference type="RefSeq" id="XP_035341879.1">
    <property type="nucleotide sequence ID" value="XM_035485986.1"/>
</dbReference>
<dbReference type="Gene3D" id="3.40.50.12780">
    <property type="entry name" value="N-terminal domain of ligase-like"/>
    <property type="match status" value="1"/>
</dbReference>
<sequence>MSEGDVKPPTPVVAEAHDVDTFHVPEAFYKKHPTRPHLKNFDHYKQLYDESIRDPNTFWARMARELLSFDQDFHTTHSGSFANGDNAWFLGGKLNASFNCVDRHAFKNPDKVAIIYEADEPSEGRSITYGELLREVSQVAWVLKSQGVRKGDTVAIYLPMIPEALVAFLACSRIGAVHSVVFAGFSSDSLRDRVLDADTKFVITSDEGRRGGKIIGTKKIVDEALKQCPDVRGVLVFKRTGADVPWTKGRDLWWHDEVEKYPNYLAPEPVDSEDPLFLLYTSGSTGKPKGVMHTTAGYLLGAAATGKYVFDIHDDDRYFCGGDVGWITGHTYVVYAPLLLGVATVVFESTPAYPNFSRYWDVIEKHKVTQFYVAPTALRLLKRAGDEHIHHKMEHLRVLGSVGEPIAAEVWKWYFEKVGKEEAHICDTYWQTETGSNIITPLGGITPTKPGSASLPFFGIEPAIIDPVSGDEINGNDVEGVLAIKQPWPSMARTVWGAHKRYMDTYLNVYKGYYFTGDGAGRDHDGYYWIRGRVDDVVNVSGHRLSTAEIEAALLEHPMVAEAAVVGIADELTGQAVNAFVSLKSGNESTDQVRKDLVMQVRKSIGPFAAPKAVFAVEDLPKTRSGKIMRRILRKILSGEEDSLGDISTLSDPGVVAKIIDTVKASRK</sequence>
<dbReference type="InterPro" id="IPR045851">
    <property type="entry name" value="AMP-bd_C_sf"/>
</dbReference>
<dbReference type="Proteomes" id="UP000509510">
    <property type="component" value="Chromosome II"/>
</dbReference>
<dbReference type="NCBIfam" id="NF001208">
    <property type="entry name" value="PRK00174.1"/>
    <property type="match status" value="1"/>
</dbReference>
<evidence type="ECO:0000259" key="11">
    <source>
        <dbReference type="Pfam" id="PF16177"/>
    </source>
</evidence>
<gene>
    <name evidence="12" type="ORF">TRUGW13939_02798</name>
</gene>
<dbReference type="SUPFAM" id="SSF56801">
    <property type="entry name" value="Acetyl-CoA synthetase-like"/>
    <property type="match status" value="1"/>
</dbReference>
<dbReference type="GO" id="GO:0003987">
    <property type="term" value="F:acetate-CoA ligase activity"/>
    <property type="evidence" value="ECO:0007669"/>
    <property type="project" value="UniProtKB-UniRule"/>
</dbReference>
<dbReference type="Pfam" id="PF00501">
    <property type="entry name" value="AMP-binding"/>
    <property type="match status" value="1"/>
</dbReference>
<name>A0A7H8QQE5_TALRU</name>
<feature type="domain" description="Acetyl-coenzyme A synthetase N-terminal" evidence="11">
    <location>
        <begin position="44"/>
        <end position="100"/>
    </location>
</feature>
<dbReference type="KEGG" id="trg:TRUGW13939_02798"/>
<evidence type="ECO:0000259" key="9">
    <source>
        <dbReference type="Pfam" id="PF00501"/>
    </source>
</evidence>
<keyword evidence="5 8" id="KW-0547">Nucleotide-binding</keyword>
<keyword evidence="6 8" id="KW-0067">ATP-binding</keyword>
<dbReference type="EC" id="6.2.1.1" evidence="3 8"/>
<dbReference type="EMBL" id="CP055899">
    <property type="protein sequence ID" value="QKX55701.1"/>
    <property type="molecule type" value="Genomic_DNA"/>
</dbReference>
<reference evidence="13" key="1">
    <citation type="submission" date="2020-06" db="EMBL/GenBank/DDBJ databases">
        <title>A chromosome-scale genome assembly of Talaromyces rugulosus W13939.</title>
        <authorList>
            <person name="Wang B."/>
            <person name="Guo L."/>
            <person name="Ye K."/>
            <person name="Wang L."/>
        </authorList>
    </citation>
    <scope>NUCLEOTIDE SEQUENCE [LARGE SCALE GENOMIC DNA]</scope>
    <source>
        <strain evidence="13">W13939</strain>
    </source>
</reference>
<organism evidence="12 13">
    <name type="scientific">Talaromyces rugulosus</name>
    <name type="common">Penicillium rugulosum</name>
    <dbReference type="NCBI Taxonomy" id="121627"/>
    <lineage>
        <taxon>Eukaryota</taxon>
        <taxon>Fungi</taxon>
        <taxon>Dikarya</taxon>
        <taxon>Ascomycota</taxon>
        <taxon>Pezizomycotina</taxon>
        <taxon>Eurotiomycetes</taxon>
        <taxon>Eurotiomycetidae</taxon>
        <taxon>Eurotiales</taxon>
        <taxon>Trichocomaceae</taxon>
        <taxon>Talaromyces</taxon>
        <taxon>Talaromyces sect. Islandici</taxon>
    </lineage>
</organism>
<keyword evidence="13" id="KW-1185">Reference proteome</keyword>
<proteinExistence type="inferred from homology"/>
<evidence type="ECO:0000256" key="8">
    <source>
        <dbReference type="RuleBase" id="RU361147"/>
    </source>
</evidence>
<evidence type="ECO:0000256" key="6">
    <source>
        <dbReference type="ARBA" id="ARBA00022840"/>
    </source>
</evidence>
<dbReference type="InterPro" id="IPR025110">
    <property type="entry name" value="AMP-bd_C"/>
</dbReference>
<comment type="catalytic activity">
    <reaction evidence="1 8">
        <text>acetate + ATP + CoA = acetyl-CoA + AMP + diphosphate</text>
        <dbReference type="Rhea" id="RHEA:23176"/>
        <dbReference type="ChEBI" id="CHEBI:30089"/>
        <dbReference type="ChEBI" id="CHEBI:30616"/>
        <dbReference type="ChEBI" id="CHEBI:33019"/>
        <dbReference type="ChEBI" id="CHEBI:57287"/>
        <dbReference type="ChEBI" id="CHEBI:57288"/>
        <dbReference type="ChEBI" id="CHEBI:456215"/>
        <dbReference type="EC" id="6.2.1.1"/>
    </reaction>
</comment>
<dbReference type="Pfam" id="PF13193">
    <property type="entry name" value="AMP-binding_C"/>
    <property type="match status" value="1"/>
</dbReference>
<evidence type="ECO:0000256" key="4">
    <source>
        <dbReference type="ARBA" id="ARBA00022598"/>
    </source>
</evidence>
<dbReference type="GO" id="GO:0019427">
    <property type="term" value="P:acetyl-CoA biosynthetic process from acetate"/>
    <property type="evidence" value="ECO:0007669"/>
    <property type="project" value="InterPro"/>
</dbReference>
<dbReference type="OrthoDB" id="1706066at2759"/>
<evidence type="ECO:0000256" key="7">
    <source>
        <dbReference type="ARBA" id="ARBA00073617"/>
    </source>
</evidence>
<dbReference type="GO" id="GO:0016208">
    <property type="term" value="F:AMP binding"/>
    <property type="evidence" value="ECO:0007669"/>
    <property type="project" value="InterPro"/>
</dbReference>
<dbReference type="AlphaFoldDB" id="A0A7H8QQE5"/>
<accession>A0A7H8QQE5</accession>
<dbReference type="GeneID" id="55990305"/>
<dbReference type="GO" id="GO:0005524">
    <property type="term" value="F:ATP binding"/>
    <property type="evidence" value="ECO:0007669"/>
    <property type="project" value="UniProtKB-UniRule"/>
</dbReference>
<dbReference type="PANTHER" id="PTHR24095:SF14">
    <property type="entry name" value="ACETYL-COENZYME A SYNTHETASE 1"/>
    <property type="match status" value="1"/>
</dbReference>
<dbReference type="InterPro" id="IPR011904">
    <property type="entry name" value="Ac_CoA_lig"/>
</dbReference>
<evidence type="ECO:0000313" key="13">
    <source>
        <dbReference type="Proteomes" id="UP000509510"/>
    </source>
</evidence>
<evidence type="ECO:0000259" key="10">
    <source>
        <dbReference type="Pfam" id="PF13193"/>
    </source>
</evidence>
<dbReference type="PROSITE" id="PS00455">
    <property type="entry name" value="AMP_BINDING"/>
    <property type="match status" value="1"/>
</dbReference>
<comment type="similarity">
    <text evidence="2 8">Belongs to the ATP-dependent AMP-binding enzyme family.</text>
</comment>
<dbReference type="InterPro" id="IPR020845">
    <property type="entry name" value="AMP-binding_CS"/>
</dbReference>
<dbReference type="PANTHER" id="PTHR24095">
    <property type="entry name" value="ACETYL-COENZYME A SYNTHETASE"/>
    <property type="match status" value="1"/>
</dbReference>
<feature type="domain" description="AMP-dependent synthetase/ligase" evidence="9">
    <location>
        <begin position="102"/>
        <end position="492"/>
    </location>
</feature>
<dbReference type="FunFam" id="3.40.50.12780:FF:000001">
    <property type="entry name" value="Acetyl-coenzyme A synthetase"/>
    <property type="match status" value="1"/>
</dbReference>
<evidence type="ECO:0000256" key="5">
    <source>
        <dbReference type="ARBA" id="ARBA00022741"/>
    </source>
</evidence>
<dbReference type="Gene3D" id="3.30.300.30">
    <property type="match status" value="1"/>
</dbReference>
<protein>
    <recommendedName>
        <fullName evidence="7 8">Acetyl-coenzyme A synthetase</fullName>
        <ecNumber evidence="3 8">6.2.1.1</ecNumber>
    </recommendedName>
</protein>
<evidence type="ECO:0000313" key="12">
    <source>
        <dbReference type="EMBL" id="QKX55701.1"/>
    </source>
</evidence>
<dbReference type="InterPro" id="IPR000873">
    <property type="entry name" value="AMP-dep_synth/lig_dom"/>
</dbReference>
<evidence type="ECO:0000256" key="2">
    <source>
        <dbReference type="ARBA" id="ARBA00006432"/>
    </source>
</evidence>
<feature type="domain" description="AMP-binding enzyme C-terminal" evidence="10">
    <location>
        <begin position="549"/>
        <end position="627"/>
    </location>
</feature>
<dbReference type="FunFam" id="3.30.300.30:FF:000004">
    <property type="entry name" value="Acetyl-coenzyme A synthetase"/>
    <property type="match status" value="1"/>
</dbReference>
<keyword evidence="4 8" id="KW-0436">Ligase</keyword>
<evidence type="ECO:0000256" key="3">
    <source>
        <dbReference type="ARBA" id="ARBA00013275"/>
    </source>
</evidence>
<evidence type="ECO:0000256" key="1">
    <source>
        <dbReference type="ARBA" id="ARBA00000131"/>
    </source>
</evidence>
<dbReference type="InterPro" id="IPR032387">
    <property type="entry name" value="ACAS_N"/>
</dbReference>
<dbReference type="NCBIfam" id="TIGR02188">
    <property type="entry name" value="Ac_CoA_lig_AcsA"/>
    <property type="match status" value="1"/>
</dbReference>
<dbReference type="InterPro" id="IPR042099">
    <property type="entry name" value="ANL_N_sf"/>
</dbReference>
<dbReference type="Pfam" id="PF16177">
    <property type="entry name" value="ACAS_N"/>
    <property type="match status" value="1"/>
</dbReference>
<dbReference type="GO" id="GO:0005829">
    <property type="term" value="C:cytosol"/>
    <property type="evidence" value="ECO:0007669"/>
    <property type="project" value="TreeGrafter"/>
</dbReference>